<dbReference type="OrthoDB" id="9774290at2"/>
<evidence type="ECO:0000256" key="3">
    <source>
        <dbReference type="ARBA" id="ARBA00022777"/>
    </source>
</evidence>
<keyword evidence="6" id="KW-1185">Reference proteome</keyword>
<reference evidence="5 6" key="1">
    <citation type="submission" date="2016-10" db="EMBL/GenBank/DDBJ databases">
        <authorList>
            <person name="de Groot N.N."/>
        </authorList>
    </citation>
    <scope>NUCLEOTIDE SEQUENCE [LARGE SCALE GENOMIC DNA]</scope>
    <source>
        <strain evidence="5 6">CCM7597</strain>
    </source>
</reference>
<dbReference type="GO" id="GO:0031388">
    <property type="term" value="P:organic acid phosphorylation"/>
    <property type="evidence" value="ECO:0007669"/>
    <property type="project" value="UniProtKB-UniRule"/>
</dbReference>
<keyword evidence="2 4" id="KW-0808">Transferase</keyword>
<keyword evidence="3 4" id="KW-0418">Kinase</keyword>
<dbReference type="InterPro" id="IPR018193">
    <property type="entry name" value="Glyc_kinase_flavodox-like_fold"/>
</dbReference>
<protein>
    <submittedName>
        <fullName evidence="5">Glycerate kinase</fullName>
    </submittedName>
</protein>
<evidence type="ECO:0000256" key="2">
    <source>
        <dbReference type="ARBA" id="ARBA00022679"/>
    </source>
</evidence>
<dbReference type="InterPro" id="IPR036129">
    <property type="entry name" value="Glycerate_kinase_sf"/>
</dbReference>
<dbReference type="RefSeq" id="WP_093045088.1">
    <property type="nucleotide sequence ID" value="NZ_FNQR01000008.1"/>
</dbReference>
<accession>A0A1H4E3D5</accession>
<dbReference type="SUPFAM" id="SSF110738">
    <property type="entry name" value="Glycerate kinase I"/>
    <property type="match status" value="1"/>
</dbReference>
<dbReference type="PANTHER" id="PTHR21599:SF0">
    <property type="entry name" value="GLYCERATE KINASE"/>
    <property type="match status" value="1"/>
</dbReference>
<evidence type="ECO:0000256" key="4">
    <source>
        <dbReference type="PIRNR" id="PIRNR006078"/>
    </source>
</evidence>
<dbReference type="AlphaFoldDB" id="A0A1H4E3D5"/>
<gene>
    <name evidence="5" type="ORF">SAMN05421743_108112</name>
</gene>
<evidence type="ECO:0000256" key="1">
    <source>
        <dbReference type="ARBA" id="ARBA00006284"/>
    </source>
</evidence>
<evidence type="ECO:0000313" key="6">
    <source>
        <dbReference type="Proteomes" id="UP000198584"/>
    </source>
</evidence>
<dbReference type="EMBL" id="FNQR01000008">
    <property type="protein sequence ID" value="SEA79278.1"/>
    <property type="molecule type" value="Genomic_DNA"/>
</dbReference>
<dbReference type="STRING" id="571932.SAMN05421743_108112"/>
<organism evidence="5 6">
    <name type="scientific">Thalassobacillus cyri</name>
    <dbReference type="NCBI Taxonomy" id="571932"/>
    <lineage>
        <taxon>Bacteria</taxon>
        <taxon>Bacillati</taxon>
        <taxon>Bacillota</taxon>
        <taxon>Bacilli</taxon>
        <taxon>Bacillales</taxon>
        <taxon>Bacillaceae</taxon>
        <taxon>Thalassobacillus</taxon>
    </lineage>
</organism>
<proteinExistence type="inferred from homology"/>
<evidence type="ECO:0000313" key="5">
    <source>
        <dbReference type="EMBL" id="SEA79278.1"/>
    </source>
</evidence>
<comment type="similarity">
    <text evidence="1 4">Belongs to the glycerate kinase type-1 family.</text>
</comment>
<sequence>MKIVIAPDSFKGSLTSQQAAATMQRAIQSASPVFNTVTKPMADGGEGTLDALMAATDGEKKFLNCTGPLGEERTSWYATLKNETAVIEVATIAGLTLVPEEKRNPDLTTSFGIGEAIKDAIDEGFTEILVGLGGSSTNDGGLGMLQALGLKAFDGKGRELPAKGASILKVTELDFSQLDERLKNVEIKVACDVDNPLTGPRGASAVYGPQKGATEQQVEHYDAAMERYGKLTEAEIGKNHMEVGGAGAAGGLGFALLTIGAELVSGAKLIAEAIGLEESLADADLVFTGEGQSDEQTLYGKAPGYVAELARKHGLPIVLVSGSIGGNVEELNRLFAGCFSIITGPMRLEDCITHAEQLLYDATTQIIHLIETTSRLEI</sequence>
<dbReference type="Gene3D" id="3.90.1510.10">
    <property type="entry name" value="Glycerate kinase, domain 2"/>
    <property type="match status" value="1"/>
</dbReference>
<dbReference type="Pfam" id="PF02595">
    <property type="entry name" value="Gly_kinase"/>
    <property type="match status" value="1"/>
</dbReference>
<dbReference type="GO" id="GO:0008887">
    <property type="term" value="F:glycerate kinase activity"/>
    <property type="evidence" value="ECO:0007669"/>
    <property type="project" value="UniProtKB-UniRule"/>
</dbReference>
<dbReference type="PANTHER" id="PTHR21599">
    <property type="entry name" value="GLYCERATE KINASE"/>
    <property type="match status" value="1"/>
</dbReference>
<dbReference type="InterPro" id="IPR018197">
    <property type="entry name" value="Glycerate_kinase_RE-like"/>
</dbReference>
<dbReference type="InterPro" id="IPR004381">
    <property type="entry name" value="Glycerate_kinase"/>
</dbReference>
<dbReference type="PIRSF" id="PIRSF006078">
    <property type="entry name" value="GlxK"/>
    <property type="match status" value="1"/>
</dbReference>
<name>A0A1H4E3D5_9BACI</name>
<dbReference type="NCBIfam" id="TIGR00045">
    <property type="entry name" value="glycerate kinase"/>
    <property type="match status" value="1"/>
</dbReference>
<dbReference type="Gene3D" id="3.40.50.10350">
    <property type="entry name" value="Glycerate kinase, domain 1"/>
    <property type="match status" value="1"/>
</dbReference>
<dbReference type="Proteomes" id="UP000198584">
    <property type="component" value="Unassembled WGS sequence"/>
</dbReference>